<dbReference type="AlphaFoldDB" id="A0A3N4N6K1"/>
<comment type="caution">
    <text evidence="3">The sequence shown here is derived from an EMBL/GenBank/DDBJ whole genome shotgun (WGS) entry which is preliminary data.</text>
</comment>
<dbReference type="KEGG" id="nwx:CGZ65_04850"/>
<protein>
    <submittedName>
        <fullName evidence="3">DUF3327 domain-containing protein</fullName>
    </submittedName>
</protein>
<dbReference type="InterPro" id="IPR021764">
    <property type="entry name" value="Enterochelin_esterase_N"/>
</dbReference>
<name>A0A3N4N6K1_9NEIS</name>
<dbReference type="GO" id="GO:0005737">
    <property type="term" value="C:cytoplasm"/>
    <property type="evidence" value="ECO:0007669"/>
    <property type="project" value="InterPro"/>
</dbReference>
<proteinExistence type="inferred from homology"/>
<dbReference type="InterPro" id="IPR014756">
    <property type="entry name" value="Ig_E-set"/>
</dbReference>
<dbReference type="Gene3D" id="2.60.40.10">
    <property type="entry name" value="Immunoglobulins"/>
    <property type="match status" value="1"/>
</dbReference>
<dbReference type="GO" id="GO:0008849">
    <property type="term" value="F:enterochelin esterase activity"/>
    <property type="evidence" value="ECO:0007669"/>
    <property type="project" value="InterPro"/>
</dbReference>
<dbReference type="InterPro" id="IPR013783">
    <property type="entry name" value="Ig-like_fold"/>
</dbReference>
<comment type="similarity">
    <text evidence="1">Belongs to the Fes family.</text>
</comment>
<sequence>MKRTFFALFMLPAFSVAKTDNQACLNGRGIADIPLDLSKGRYIEGNIRFSGVDFARKGMTLNAVSDGLECMLFHNQTNEQQFLLWLPSEKWADLSLKAEENPRICYALTLKQSKATIDGVIRENTAPQSPRLQALQQDLKHDKQALEKFWQEMAGKGTPLVEGTGSSGRLLTFLYRGAQKNVRVLGAPGNGHEWMEKLPDSDVWYKSFTVPNDLRLSYQLAPDVPSPENLDSNEKEAQYRKRRALLAGLQPDPFNPHRLVETLWWI</sequence>
<evidence type="ECO:0000313" key="4">
    <source>
        <dbReference type="Proteomes" id="UP000272412"/>
    </source>
</evidence>
<keyword evidence="4" id="KW-1185">Reference proteome</keyword>
<feature type="domain" description="Enterochelin esterase N-terminal" evidence="2">
    <location>
        <begin position="171"/>
        <end position="261"/>
    </location>
</feature>
<dbReference type="SUPFAM" id="SSF81296">
    <property type="entry name" value="E set domains"/>
    <property type="match status" value="1"/>
</dbReference>
<gene>
    <name evidence="3" type="ORF">EGK74_07290</name>
</gene>
<accession>A0A3N4N6K1</accession>
<dbReference type="EMBL" id="RPFL01000017">
    <property type="protein sequence ID" value="RPD86929.1"/>
    <property type="molecule type" value="Genomic_DNA"/>
</dbReference>
<evidence type="ECO:0000256" key="1">
    <source>
        <dbReference type="ARBA" id="ARBA00024201"/>
    </source>
</evidence>
<dbReference type="Pfam" id="PF11806">
    <property type="entry name" value="Enterochelin_N"/>
    <property type="match status" value="1"/>
</dbReference>
<reference evidence="3 4" key="1">
    <citation type="submission" date="2018-11" db="EMBL/GenBank/DDBJ databases">
        <title>Neisseria weixii sp. nov. isolated from the rectal contents of plateau pika (Ochotona cruzoniae).</title>
        <authorList>
            <person name="Zhang G."/>
        </authorList>
    </citation>
    <scope>NUCLEOTIDE SEQUENCE [LARGE SCALE GENOMIC DNA]</scope>
    <source>
        <strain evidence="3 4">10009</strain>
    </source>
</reference>
<evidence type="ECO:0000313" key="3">
    <source>
        <dbReference type="EMBL" id="RPD86929.1"/>
    </source>
</evidence>
<organism evidence="3 4">
    <name type="scientific">Neisseria weixii</name>
    <dbReference type="NCBI Taxonomy" id="1853276"/>
    <lineage>
        <taxon>Bacteria</taxon>
        <taxon>Pseudomonadati</taxon>
        <taxon>Pseudomonadota</taxon>
        <taxon>Betaproteobacteria</taxon>
        <taxon>Neisseriales</taxon>
        <taxon>Neisseriaceae</taxon>
        <taxon>Neisseria</taxon>
    </lineage>
</organism>
<evidence type="ECO:0000259" key="2">
    <source>
        <dbReference type="Pfam" id="PF11806"/>
    </source>
</evidence>
<dbReference type="RefSeq" id="WP_096295025.1">
    <property type="nucleotide sequence ID" value="NZ_CP023429.1"/>
</dbReference>
<dbReference type="GO" id="GO:0006826">
    <property type="term" value="P:iron ion transport"/>
    <property type="evidence" value="ECO:0007669"/>
    <property type="project" value="InterPro"/>
</dbReference>
<dbReference type="GO" id="GO:0005506">
    <property type="term" value="F:iron ion binding"/>
    <property type="evidence" value="ECO:0007669"/>
    <property type="project" value="InterPro"/>
</dbReference>
<dbReference type="OrthoDB" id="9775130at2"/>
<dbReference type="Proteomes" id="UP000272412">
    <property type="component" value="Unassembled WGS sequence"/>
</dbReference>